<evidence type="ECO:0000313" key="2">
    <source>
        <dbReference type="EMBL" id="ETO10661.1"/>
    </source>
</evidence>
<reference evidence="2 3" key="1">
    <citation type="journal article" date="2013" name="Curr. Biol.">
        <title>The Genome of the Foraminiferan Reticulomyxa filosa.</title>
        <authorList>
            <person name="Glockner G."/>
            <person name="Hulsmann N."/>
            <person name="Schleicher M."/>
            <person name="Noegel A.A."/>
            <person name="Eichinger L."/>
            <person name="Gallinger C."/>
            <person name="Pawlowski J."/>
            <person name="Sierra R."/>
            <person name="Euteneuer U."/>
            <person name="Pillet L."/>
            <person name="Moustafa A."/>
            <person name="Platzer M."/>
            <person name="Groth M."/>
            <person name="Szafranski K."/>
            <person name="Schliwa M."/>
        </authorList>
    </citation>
    <scope>NUCLEOTIDE SEQUENCE [LARGE SCALE GENOMIC DNA]</scope>
</reference>
<comment type="caution">
    <text evidence="2">The sequence shown here is derived from an EMBL/GenBank/DDBJ whole genome shotgun (WGS) entry which is preliminary data.</text>
</comment>
<accession>X6MAG5</accession>
<sequence>TKQEDEHLLLERMERVVGRTITLVLNRMDRINAKHLGAPEGSIDGKDDDNDLQPTNKKTNWVSKMVCFFFLKKNYLICEIIEYMEDNDNDGGILRPNKPIQRIMNRMNRMKRKRQKKGSQEHPLEIKNLRDVPMSFLGAPLATAVTTNAATEASDTLSHNQQLEVELTHLDKKLLKLDTLIENTDDRLGQRAVLEAIDKDAAIVRLLDNCVKFLTDSYFLSILLNFFHLDKPKNALNCFIQARILQATKKCNIFKNFYNTLEKGINLDVYVITKIRRNFEMSNRACAESLQNKYQRSNQKKRQIKTRRKRQEYLKIFFSSMKQGKPKKLFSFLKEWEFVSSFFFVCSFSCFFTNKMIEVLTIEIDQAGIQLGNAIWEQYCAEHTIDNGGKRKESAERMTFLRCSLKRQVVKSSCKYPFFYKKMCIYVHTFVYVFLNAWNIKDVKSDCK</sequence>
<dbReference type="AlphaFoldDB" id="X6MAG5"/>
<dbReference type="SUPFAM" id="SSF52490">
    <property type="entry name" value="Tubulin nucleotide-binding domain-like"/>
    <property type="match status" value="1"/>
</dbReference>
<evidence type="ECO:0000256" key="1">
    <source>
        <dbReference type="SAM" id="MobiDB-lite"/>
    </source>
</evidence>
<feature type="region of interest" description="Disordered" evidence="1">
    <location>
        <begin position="36"/>
        <end position="55"/>
    </location>
</feature>
<gene>
    <name evidence="2" type="ORF">RFI_26716</name>
</gene>
<dbReference type="InterPro" id="IPR036525">
    <property type="entry name" value="Tubulin/FtsZ_GTPase_sf"/>
</dbReference>
<proteinExistence type="predicted"/>
<evidence type="ECO:0000313" key="3">
    <source>
        <dbReference type="Proteomes" id="UP000023152"/>
    </source>
</evidence>
<dbReference type="Proteomes" id="UP000023152">
    <property type="component" value="Unassembled WGS sequence"/>
</dbReference>
<protein>
    <submittedName>
        <fullName evidence="2">Uncharacterized protein</fullName>
    </submittedName>
</protein>
<feature type="non-terminal residue" evidence="2">
    <location>
        <position position="1"/>
    </location>
</feature>
<name>X6MAG5_RETFI</name>
<dbReference type="EMBL" id="ASPP01023283">
    <property type="protein sequence ID" value="ETO10661.1"/>
    <property type="molecule type" value="Genomic_DNA"/>
</dbReference>
<organism evidence="2 3">
    <name type="scientific">Reticulomyxa filosa</name>
    <dbReference type="NCBI Taxonomy" id="46433"/>
    <lineage>
        <taxon>Eukaryota</taxon>
        <taxon>Sar</taxon>
        <taxon>Rhizaria</taxon>
        <taxon>Retaria</taxon>
        <taxon>Foraminifera</taxon>
        <taxon>Monothalamids</taxon>
        <taxon>Reticulomyxidae</taxon>
        <taxon>Reticulomyxa</taxon>
    </lineage>
</organism>
<dbReference type="Gene3D" id="3.40.50.1440">
    <property type="entry name" value="Tubulin/FtsZ, GTPase domain"/>
    <property type="match status" value="1"/>
</dbReference>
<keyword evidence="3" id="KW-1185">Reference proteome</keyword>